<sequence>MKVVTVVPTSSRPSRTVTTETAPATCAIASVNSLIPPSAPHAATLRVLRRARIHPHRVFGGLREPGQVRGTSGGMG</sequence>
<dbReference type="EMBL" id="BOOI01000081">
    <property type="protein sequence ID" value="GIH88458.1"/>
    <property type="molecule type" value="Genomic_DNA"/>
</dbReference>
<reference evidence="1" key="1">
    <citation type="submission" date="2021-01" db="EMBL/GenBank/DDBJ databases">
        <title>Whole genome shotgun sequence of Planobispora rosea NBRC 15558.</title>
        <authorList>
            <person name="Komaki H."/>
            <person name="Tamura T."/>
        </authorList>
    </citation>
    <scope>NUCLEOTIDE SEQUENCE</scope>
    <source>
        <strain evidence="1">NBRC 15558</strain>
    </source>
</reference>
<proteinExistence type="predicted"/>
<organism evidence="1 2">
    <name type="scientific">Planobispora rosea</name>
    <dbReference type="NCBI Taxonomy" id="35762"/>
    <lineage>
        <taxon>Bacteria</taxon>
        <taxon>Bacillati</taxon>
        <taxon>Actinomycetota</taxon>
        <taxon>Actinomycetes</taxon>
        <taxon>Streptosporangiales</taxon>
        <taxon>Streptosporangiaceae</taxon>
        <taxon>Planobispora</taxon>
    </lineage>
</organism>
<evidence type="ECO:0000313" key="2">
    <source>
        <dbReference type="Proteomes" id="UP000655044"/>
    </source>
</evidence>
<dbReference type="Proteomes" id="UP000655044">
    <property type="component" value="Unassembled WGS sequence"/>
</dbReference>
<comment type="caution">
    <text evidence="1">The sequence shown here is derived from an EMBL/GenBank/DDBJ whole genome shotgun (WGS) entry which is preliminary data.</text>
</comment>
<accession>A0A8J3WGI2</accession>
<evidence type="ECO:0000313" key="1">
    <source>
        <dbReference type="EMBL" id="GIH88458.1"/>
    </source>
</evidence>
<dbReference type="AlphaFoldDB" id="A0A8J3WGI2"/>
<name>A0A8J3WGI2_PLARO</name>
<protein>
    <submittedName>
        <fullName evidence="1">Uncharacterized protein</fullName>
    </submittedName>
</protein>
<keyword evidence="2" id="KW-1185">Reference proteome</keyword>
<gene>
    <name evidence="1" type="ORF">Pro02_68660</name>
</gene>